<dbReference type="InterPro" id="IPR015422">
    <property type="entry name" value="PyrdxlP-dep_Trfase_small"/>
</dbReference>
<evidence type="ECO:0000256" key="4">
    <source>
        <dbReference type="ARBA" id="ARBA00022679"/>
    </source>
</evidence>
<proteinExistence type="inferred from homology"/>
<dbReference type="CDD" id="cd00609">
    <property type="entry name" value="AAT_like"/>
    <property type="match status" value="1"/>
</dbReference>
<feature type="domain" description="Aminotransferase class I/classII large" evidence="7">
    <location>
        <begin position="37"/>
        <end position="385"/>
    </location>
</feature>
<comment type="cofactor">
    <cofactor evidence="1 6">
        <name>pyridoxal 5'-phosphate</name>
        <dbReference type="ChEBI" id="CHEBI:597326"/>
    </cofactor>
</comment>
<evidence type="ECO:0000256" key="1">
    <source>
        <dbReference type="ARBA" id="ARBA00001933"/>
    </source>
</evidence>
<dbReference type="EMBL" id="JQBX01000009">
    <property type="protein sequence ID" value="KRN93931.1"/>
    <property type="molecule type" value="Genomic_DNA"/>
</dbReference>
<dbReference type="Pfam" id="PF00155">
    <property type="entry name" value="Aminotran_1_2"/>
    <property type="match status" value="1"/>
</dbReference>
<keyword evidence="9" id="KW-1185">Reference proteome</keyword>
<dbReference type="InterPro" id="IPR050596">
    <property type="entry name" value="AspAT/PAT-like"/>
</dbReference>
<protein>
    <recommendedName>
        <fullName evidence="6">Aminotransferase</fullName>
        <ecNumber evidence="6">2.6.1.-</ecNumber>
    </recommendedName>
</protein>
<comment type="similarity">
    <text evidence="2 6">Belongs to the class-I pyridoxal-phosphate-dependent aminotransferase family.</text>
</comment>
<dbReference type="InterPro" id="IPR015421">
    <property type="entry name" value="PyrdxlP-dep_Trfase_major"/>
</dbReference>
<accession>A0A0R2KWL5</accession>
<dbReference type="InterPro" id="IPR004839">
    <property type="entry name" value="Aminotransferase_I/II_large"/>
</dbReference>
<evidence type="ECO:0000313" key="8">
    <source>
        <dbReference type="EMBL" id="KRN93931.1"/>
    </source>
</evidence>
<keyword evidence="4 6" id="KW-0808">Transferase</keyword>
<dbReference type="STRING" id="331679.IV81_GL001789"/>
<dbReference type="GO" id="GO:0030170">
    <property type="term" value="F:pyridoxal phosphate binding"/>
    <property type="evidence" value="ECO:0007669"/>
    <property type="project" value="InterPro"/>
</dbReference>
<evidence type="ECO:0000259" key="7">
    <source>
        <dbReference type="Pfam" id="PF00155"/>
    </source>
</evidence>
<dbReference type="Gene3D" id="3.40.640.10">
    <property type="entry name" value="Type I PLP-dependent aspartate aminotransferase-like (Major domain)"/>
    <property type="match status" value="1"/>
</dbReference>
<dbReference type="InterPro" id="IPR004838">
    <property type="entry name" value="NHTrfase_class1_PyrdxlP-BS"/>
</dbReference>
<name>A0A0R2KWL5_9LACO</name>
<dbReference type="PANTHER" id="PTHR46383">
    <property type="entry name" value="ASPARTATE AMINOTRANSFERASE"/>
    <property type="match status" value="1"/>
</dbReference>
<dbReference type="PROSITE" id="PS00105">
    <property type="entry name" value="AA_TRANSFER_CLASS_1"/>
    <property type="match status" value="1"/>
</dbReference>
<sequence>MPELATILQNKTRPEISSIGRSAIRQFDQEISDIPGILKLTLGEPDLNTPDHIKRIMINAINNNESHYAPSAGLPKLRHAVSKYLEDSTMVKYDPRSEVLITIGATEAIYATMQTILSAGDEVIIPTPVFPLYTAVATTIGARPIEVDTSATNFLLTPETLKEVLKRHPSAKMVILNYPTNPTGATYSQSQLRQLSSVIQVSQLFVMADEIYSELCYGDPHFSIASLLPERTVIINGISKSYAMTGYRIGYLAGPAPLIKDILKLHGFMVTTAPTSIMEGATEALLRGQKDIISMRKKYQIRRDYLIPELQKLGFRTSNAEGAFYLFAKIPDFLTQDSTAFALQLARKGKLAIIPGAVFGPGGEGYIRFSYAASMTNLHEAVQRLTKFIQEEK</sequence>
<dbReference type="SUPFAM" id="SSF53383">
    <property type="entry name" value="PLP-dependent transferases"/>
    <property type="match status" value="1"/>
</dbReference>
<organism evidence="8 9">
    <name type="scientific">Pediococcus stilesii</name>
    <dbReference type="NCBI Taxonomy" id="331679"/>
    <lineage>
        <taxon>Bacteria</taxon>
        <taxon>Bacillati</taxon>
        <taxon>Bacillota</taxon>
        <taxon>Bacilli</taxon>
        <taxon>Lactobacillales</taxon>
        <taxon>Lactobacillaceae</taxon>
        <taxon>Pediococcus</taxon>
    </lineage>
</organism>
<evidence type="ECO:0000256" key="5">
    <source>
        <dbReference type="ARBA" id="ARBA00022898"/>
    </source>
</evidence>
<dbReference type="GO" id="GO:0006520">
    <property type="term" value="P:amino acid metabolic process"/>
    <property type="evidence" value="ECO:0007669"/>
    <property type="project" value="InterPro"/>
</dbReference>
<dbReference type="InterPro" id="IPR015424">
    <property type="entry name" value="PyrdxlP-dep_Trfase"/>
</dbReference>
<dbReference type="EC" id="2.6.1.-" evidence="6"/>
<evidence type="ECO:0000256" key="2">
    <source>
        <dbReference type="ARBA" id="ARBA00007441"/>
    </source>
</evidence>
<comment type="caution">
    <text evidence="8">The sequence shown here is derived from an EMBL/GenBank/DDBJ whole genome shotgun (WGS) entry which is preliminary data.</text>
</comment>
<evidence type="ECO:0000313" key="9">
    <source>
        <dbReference type="Proteomes" id="UP000051859"/>
    </source>
</evidence>
<dbReference type="GO" id="GO:0008483">
    <property type="term" value="F:transaminase activity"/>
    <property type="evidence" value="ECO:0007669"/>
    <property type="project" value="UniProtKB-KW"/>
</dbReference>
<gene>
    <name evidence="8" type="ORF">IV81_GL001789</name>
</gene>
<dbReference type="Gene3D" id="3.90.1150.10">
    <property type="entry name" value="Aspartate Aminotransferase, domain 1"/>
    <property type="match status" value="1"/>
</dbReference>
<dbReference type="PANTHER" id="PTHR46383:SF4">
    <property type="entry name" value="AMINOTRANSFERASE"/>
    <property type="match status" value="1"/>
</dbReference>
<keyword evidence="3 6" id="KW-0032">Aminotransferase</keyword>
<evidence type="ECO:0000256" key="3">
    <source>
        <dbReference type="ARBA" id="ARBA00022576"/>
    </source>
</evidence>
<evidence type="ECO:0000256" key="6">
    <source>
        <dbReference type="RuleBase" id="RU000481"/>
    </source>
</evidence>
<reference evidence="8 9" key="1">
    <citation type="journal article" date="2015" name="Genome Announc.">
        <title>Expanding the biotechnology potential of lactobacilli through comparative genomics of 213 strains and associated genera.</title>
        <authorList>
            <person name="Sun Z."/>
            <person name="Harris H.M."/>
            <person name="McCann A."/>
            <person name="Guo C."/>
            <person name="Argimon S."/>
            <person name="Zhang W."/>
            <person name="Yang X."/>
            <person name="Jeffery I.B."/>
            <person name="Cooney J.C."/>
            <person name="Kagawa T.F."/>
            <person name="Liu W."/>
            <person name="Song Y."/>
            <person name="Salvetti E."/>
            <person name="Wrobel A."/>
            <person name="Rasinkangas P."/>
            <person name="Parkhill J."/>
            <person name="Rea M.C."/>
            <person name="O'Sullivan O."/>
            <person name="Ritari J."/>
            <person name="Douillard F.P."/>
            <person name="Paul Ross R."/>
            <person name="Yang R."/>
            <person name="Briner A.E."/>
            <person name="Felis G.E."/>
            <person name="de Vos W.M."/>
            <person name="Barrangou R."/>
            <person name="Klaenhammer T.R."/>
            <person name="Caufield P.W."/>
            <person name="Cui Y."/>
            <person name="Zhang H."/>
            <person name="O'Toole P.W."/>
        </authorList>
    </citation>
    <scope>NUCLEOTIDE SEQUENCE [LARGE SCALE GENOMIC DNA]</scope>
    <source>
        <strain evidence="8 9">DSM 18001</strain>
    </source>
</reference>
<dbReference type="PATRIC" id="fig|331679.3.peg.1825"/>
<dbReference type="RefSeq" id="WP_057802794.1">
    <property type="nucleotide sequence ID" value="NZ_JQBX01000009.1"/>
</dbReference>
<keyword evidence="5" id="KW-0663">Pyridoxal phosphate</keyword>
<dbReference type="AlphaFoldDB" id="A0A0R2KWL5"/>
<dbReference type="Proteomes" id="UP000051859">
    <property type="component" value="Unassembled WGS sequence"/>
</dbReference>